<dbReference type="EMBL" id="CP093313">
    <property type="protein sequence ID" value="UWZ84210.1"/>
    <property type="molecule type" value="Genomic_DNA"/>
</dbReference>
<dbReference type="SUPFAM" id="SSF49452">
    <property type="entry name" value="Starch-binding domain-like"/>
    <property type="match status" value="1"/>
</dbReference>
<feature type="chain" id="PRO_5039909248" evidence="4">
    <location>
        <begin position="20"/>
        <end position="1137"/>
    </location>
</feature>
<keyword evidence="3" id="KW-0998">Cell outer membrane</keyword>
<dbReference type="Proteomes" id="UP001059380">
    <property type="component" value="Chromosome"/>
</dbReference>
<dbReference type="InterPro" id="IPR057601">
    <property type="entry name" value="Oar-like_b-barrel"/>
</dbReference>
<dbReference type="Gene3D" id="2.40.170.20">
    <property type="entry name" value="TonB-dependent receptor, beta-barrel domain"/>
    <property type="match status" value="1"/>
</dbReference>
<dbReference type="Gene3D" id="2.170.130.10">
    <property type="entry name" value="TonB-dependent receptor, plug domain"/>
    <property type="match status" value="1"/>
</dbReference>
<dbReference type="Pfam" id="PF13620">
    <property type="entry name" value="CarboxypepD_reg"/>
    <property type="match status" value="1"/>
</dbReference>
<gene>
    <name evidence="6" type="ORF">MOP44_27140</name>
</gene>
<evidence type="ECO:0000256" key="1">
    <source>
        <dbReference type="ARBA" id="ARBA00004442"/>
    </source>
</evidence>
<dbReference type="SUPFAM" id="SSF56935">
    <property type="entry name" value="Porins"/>
    <property type="match status" value="1"/>
</dbReference>
<dbReference type="InterPro" id="IPR037066">
    <property type="entry name" value="Plug_dom_sf"/>
</dbReference>
<dbReference type="InterPro" id="IPR036942">
    <property type="entry name" value="Beta-barrel_TonB_sf"/>
</dbReference>
<evidence type="ECO:0000256" key="2">
    <source>
        <dbReference type="ARBA" id="ARBA00023136"/>
    </source>
</evidence>
<dbReference type="RefSeq" id="WP_260793714.1">
    <property type="nucleotide sequence ID" value="NZ_CP093313.1"/>
</dbReference>
<keyword evidence="7" id="KW-1185">Reference proteome</keyword>
<reference evidence="6" key="1">
    <citation type="submission" date="2021-04" db="EMBL/GenBank/DDBJ databases">
        <title>Phylogenetic analysis of Acidobacteriaceae.</title>
        <authorList>
            <person name="Qiu L."/>
            <person name="Zhang Q."/>
        </authorList>
    </citation>
    <scope>NUCLEOTIDE SEQUENCE</scope>
    <source>
        <strain evidence="6">DSM 25168</strain>
    </source>
</reference>
<dbReference type="GO" id="GO:0009279">
    <property type="term" value="C:cell outer membrane"/>
    <property type="evidence" value="ECO:0007669"/>
    <property type="project" value="UniProtKB-SubCell"/>
</dbReference>
<dbReference type="KEGG" id="orp:MOP44_27140"/>
<evidence type="ECO:0000256" key="4">
    <source>
        <dbReference type="SAM" id="SignalP"/>
    </source>
</evidence>
<dbReference type="Gene3D" id="2.60.40.1120">
    <property type="entry name" value="Carboxypeptidase-like, regulatory domain"/>
    <property type="match status" value="1"/>
</dbReference>
<keyword evidence="6" id="KW-0675">Receptor</keyword>
<keyword evidence="2" id="KW-0472">Membrane</keyword>
<feature type="domain" description="TonB-dependent transporter Oar-like beta-barrel" evidence="5">
    <location>
        <begin position="245"/>
        <end position="1130"/>
    </location>
</feature>
<dbReference type="GO" id="GO:0030246">
    <property type="term" value="F:carbohydrate binding"/>
    <property type="evidence" value="ECO:0007669"/>
    <property type="project" value="InterPro"/>
</dbReference>
<evidence type="ECO:0000313" key="7">
    <source>
        <dbReference type="Proteomes" id="UP001059380"/>
    </source>
</evidence>
<keyword evidence="4" id="KW-0732">Signal</keyword>
<evidence type="ECO:0000256" key="3">
    <source>
        <dbReference type="ARBA" id="ARBA00023237"/>
    </source>
</evidence>
<dbReference type="InterPro" id="IPR013784">
    <property type="entry name" value="Carb-bd-like_fold"/>
</dbReference>
<comment type="subcellular location">
    <subcellularLocation>
        <location evidence="1">Cell outer membrane</location>
    </subcellularLocation>
</comment>
<proteinExistence type="predicted"/>
<name>A0A9J7BR36_9BACT</name>
<evidence type="ECO:0000259" key="5">
    <source>
        <dbReference type="Pfam" id="PF25183"/>
    </source>
</evidence>
<protein>
    <submittedName>
        <fullName evidence="6">TonB-dependent receptor</fullName>
    </submittedName>
</protein>
<dbReference type="AlphaFoldDB" id="A0A9J7BR36"/>
<dbReference type="Pfam" id="PF25183">
    <property type="entry name" value="OMP_b-brl_4"/>
    <property type="match status" value="1"/>
</dbReference>
<accession>A0A9J7BR36</accession>
<organism evidence="6 7">
    <name type="scientific">Occallatibacter riparius</name>
    <dbReference type="NCBI Taxonomy" id="1002689"/>
    <lineage>
        <taxon>Bacteria</taxon>
        <taxon>Pseudomonadati</taxon>
        <taxon>Acidobacteriota</taxon>
        <taxon>Terriglobia</taxon>
        <taxon>Terriglobales</taxon>
        <taxon>Acidobacteriaceae</taxon>
        <taxon>Occallatibacter</taxon>
    </lineage>
</organism>
<evidence type="ECO:0000313" key="6">
    <source>
        <dbReference type="EMBL" id="UWZ84210.1"/>
    </source>
</evidence>
<sequence>MRKLFFLIVCLAAMAPLGAAQSNLALIRGSVLDPQSHVVPNAHIHITAKDTGAQREVTSNASGLYEIAGLLPGSYQVSVDATGFRQTEQTIDLEVGQQATIDVRLGLGGESQTVTVQASQGELLKTQDSSVGATVDQRSVDSLPLNGRMMIDLVLTVPGAHISHGAGTGDMNPLYWRPGQRSAVSIGGSRPNANYFLLDGATNTDPTFNTQNISASPDAVQEFQVQTGSYSAEMGGAGGGQINIVTRSGTGTWHGTAYEFLRNGAMDASTFNSMGNNFLVQNNFGGSIGGPLPHLGKTFIFVNYEGLRHVETMAMVDTVPTEEEVGGDFSQSGVDIYDPNTTRDNPDFNPGLPASKSNPKVIRDQFQYRGVLNVIPPDRLQQAPSIMLQKYTPRPNTMDMGSMTMMGQPTVIGAGNDANNYLDLRKQRMNTDQGTIRVDHNFGNNDSAYFRYSAGGEYGFHPVGLPGFGFYHDDLAQNGILAWTHVFNSHMVNTFSGAISRLVMMHSTESAYKNDIVTELGLHGTGFGGPGAWGAPYFTVQGFSPMGDQFSATPMHAWDTVVEGRDSLSWQLGRHSLKFGGAYQKFIWPMWGFFQNRGFYQFTNGFTTKYALNDGKTGASLASFLLGLPAARQGQAGVPQMDLRQWYANGYGQDSWRLSSTTTLTYGLRYEYMAPLVDIEYTNSNLDLSGPDPHIFIGGQNGYPKGLMYAPRTNFAPRLGLAQNFPSVGLVAHVAYGIFYTPVDMNTWCNQRHNVPYVFPLTSQSDPFIPSIVGVPTPLDFPDPVLGKSVVSFTGMQLHAPAQYIQQWSASVEKQLGKETTLELGYLGSGGFHLQRSHLINNAEPGPGLIQPRRHYYVNNGPGFSFVPNSTFPPTVKLSPTFDGHVPVSTVNLLENTAQSWYDAGYVNVRRRYSNGLSFLANYTWAKALTNAPDFRSPMFESAIPQNNDDLQAEKGPGCDVRHRGAISAVYSPHAWNRNNFTHALTKDWRTSIVYQVQTGFPLTISVFGDTANAGTVVGENPIRANYTGKPIFTSGTKNSTTWFNPAAFATPPAYTYGNVGRNTVYGPGTTTTDFGVVREFSIAEKARFEGRAEFFNLFNHTNLGTPNRFVNTASFGSITEASTPGREIQLSARLSF</sequence>
<feature type="signal peptide" evidence="4">
    <location>
        <begin position="1"/>
        <end position="19"/>
    </location>
</feature>